<reference evidence="1 2" key="1">
    <citation type="journal article" date="2019" name="Genome Biol. Evol.">
        <title>Insights into the evolution of the New World diploid cottons (Gossypium, subgenus Houzingenia) based on genome sequencing.</title>
        <authorList>
            <person name="Grover C.E."/>
            <person name="Arick M.A. 2nd"/>
            <person name="Thrash A."/>
            <person name="Conover J.L."/>
            <person name="Sanders W.S."/>
            <person name="Peterson D.G."/>
            <person name="Frelichowski J.E."/>
            <person name="Scheffler J.A."/>
            <person name="Scheffler B.E."/>
            <person name="Wendel J.F."/>
        </authorList>
    </citation>
    <scope>NUCLEOTIDE SEQUENCE [LARGE SCALE GENOMIC DNA]</scope>
    <source>
        <strain evidence="1">157</strain>
        <tissue evidence="1">Leaf</tissue>
    </source>
</reference>
<proteinExistence type="predicted"/>
<sequence>MLELENLVLCCASLGANLSNFRNQLLVLHFSPRRWRWMMQP</sequence>
<dbReference type="Proteomes" id="UP000593572">
    <property type="component" value="Unassembled WGS sequence"/>
</dbReference>
<accession>A0A7J8LZR6</accession>
<gene>
    <name evidence="1" type="ORF">Golob_014925</name>
</gene>
<dbReference type="AlphaFoldDB" id="A0A7J8LZR6"/>
<protein>
    <submittedName>
        <fullName evidence="1">Uncharacterized protein</fullName>
    </submittedName>
</protein>
<comment type="caution">
    <text evidence="1">The sequence shown here is derived from an EMBL/GenBank/DDBJ whole genome shotgun (WGS) entry which is preliminary data.</text>
</comment>
<keyword evidence="2" id="KW-1185">Reference proteome</keyword>
<name>A0A7J8LZR6_9ROSI</name>
<evidence type="ECO:0000313" key="1">
    <source>
        <dbReference type="EMBL" id="MBA0557883.1"/>
    </source>
</evidence>
<dbReference type="EMBL" id="JABEZX010000006">
    <property type="protein sequence ID" value="MBA0557883.1"/>
    <property type="molecule type" value="Genomic_DNA"/>
</dbReference>
<evidence type="ECO:0000313" key="2">
    <source>
        <dbReference type="Proteomes" id="UP000593572"/>
    </source>
</evidence>
<organism evidence="1 2">
    <name type="scientific">Gossypium lobatum</name>
    <dbReference type="NCBI Taxonomy" id="34289"/>
    <lineage>
        <taxon>Eukaryota</taxon>
        <taxon>Viridiplantae</taxon>
        <taxon>Streptophyta</taxon>
        <taxon>Embryophyta</taxon>
        <taxon>Tracheophyta</taxon>
        <taxon>Spermatophyta</taxon>
        <taxon>Magnoliopsida</taxon>
        <taxon>eudicotyledons</taxon>
        <taxon>Gunneridae</taxon>
        <taxon>Pentapetalae</taxon>
        <taxon>rosids</taxon>
        <taxon>malvids</taxon>
        <taxon>Malvales</taxon>
        <taxon>Malvaceae</taxon>
        <taxon>Malvoideae</taxon>
        <taxon>Gossypium</taxon>
    </lineage>
</organism>